<keyword evidence="1" id="KW-0769">Symport</keyword>
<feature type="transmembrane region" description="Helical" evidence="2">
    <location>
        <begin position="430"/>
        <end position="450"/>
    </location>
</feature>
<dbReference type="PIRSF" id="PIRSF005348">
    <property type="entry name" value="YxkH"/>
    <property type="match status" value="1"/>
</dbReference>
<dbReference type="Pfam" id="PF03390">
    <property type="entry name" value="2HCT"/>
    <property type="match status" value="1"/>
</dbReference>
<dbReference type="Proteomes" id="UP000384354">
    <property type="component" value="Unassembled WGS sequence"/>
</dbReference>
<keyword evidence="1" id="KW-0813">Transport</keyword>
<feature type="transmembrane region" description="Helical" evidence="2">
    <location>
        <begin position="216"/>
        <end position="240"/>
    </location>
</feature>
<sequence length="451" mass="46653">METTAAGQGQASAAQPKSLKQRWWAVFDTSIGALPLPVYIVLVAVLAAMAHAGKLAADLPTGIALVAVGGYTCAELAKRIPFAKHIGGTSIFAAFVPSMLVFYGWMPTPVTSAVKLFTKQSNFLYLFIAAIIVGSVLSMDRQALIKGFVRIFIPVAIGSIAAGVVGVAVGTALGLPARQALFFIVMPIMAGGVGEGALPLSAGYAQILGVEQGPIFAQLLSAVMLGNIVAICSAGFLSYLGSRRPAWTGNGRLTVGNEDLVGEAQPPLQASTKPDADVSSVAAAGGTAIALYLVGVLTNKLFGWPAPVIMLVLVIAAQLFQIVSPQVNGGARFMYRFFSTAVTYPLMFAISVAMTPWGEIVGAFHWINIVTAVATVLTLTVTGFFVGRLVGMYPIEAAIVNATHSGLGGTGDVAILTAADRMSLMPFAQIATRIGGAVTVIVGLAALAQFH</sequence>
<feature type="transmembrane region" description="Helical" evidence="2">
    <location>
        <begin position="181"/>
        <end position="204"/>
    </location>
</feature>
<comment type="similarity">
    <text evidence="1">Belongs to the 2-hydroxycarboxylate transporter (2-HCT) (TC 2.A.24) family.</text>
</comment>
<evidence type="ECO:0000256" key="1">
    <source>
        <dbReference type="PIRNR" id="PIRNR005348"/>
    </source>
</evidence>
<feature type="transmembrane region" description="Helical" evidence="2">
    <location>
        <begin position="335"/>
        <end position="357"/>
    </location>
</feature>
<evidence type="ECO:0000256" key="2">
    <source>
        <dbReference type="SAM" id="Phobius"/>
    </source>
</evidence>
<feature type="transmembrane region" description="Helical" evidence="2">
    <location>
        <begin position="151"/>
        <end position="175"/>
    </location>
</feature>
<dbReference type="OrthoDB" id="8584824at2"/>
<dbReference type="GO" id="GO:0005886">
    <property type="term" value="C:plasma membrane"/>
    <property type="evidence" value="ECO:0007669"/>
    <property type="project" value="UniProtKB-UniRule"/>
</dbReference>
<feature type="transmembrane region" description="Helical" evidence="2">
    <location>
        <begin position="123"/>
        <end position="139"/>
    </location>
</feature>
<dbReference type="GO" id="GO:0015293">
    <property type="term" value="F:symporter activity"/>
    <property type="evidence" value="ECO:0007669"/>
    <property type="project" value="UniProtKB-UniRule"/>
</dbReference>
<feature type="transmembrane region" description="Helical" evidence="2">
    <location>
        <begin position="25"/>
        <end position="49"/>
    </location>
</feature>
<name>A0A5E4S658_9BURK</name>
<dbReference type="EMBL" id="CABPSL010000001">
    <property type="protein sequence ID" value="VVD70262.1"/>
    <property type="molecule type" value="Genomic_DNA"/>
</dbReference>
<dbReference type="PANTHER" id="PTHR40033:SF1">
    <property type="entry name" value="CITRATE-SODIUM SYMPORTER"/>
    <property type="match status" value="1"/>
</dbReference>
<dbReference type="RefSeq" id="WP_150562301.1">
    <property type="nucleotide sequence ID" value="NZ_CABPSL010000001.1"/>
</dbReference>
<reference evidence="3 4" key="1">
    <citation type="submission" date="2019-08" db="EMBL/GenBank/DDBJ databases">
        <authorList>
            <person name="Peeters C."/>
        </authorList>
    </citation>
    <scope>NUCLEOTIDE SEQUENCE [LARGE SCALE GENOMIC DNA]</scope>
    <source>
        <strain evidence="3 4">LMG 31106</strain>
    </source>
</reference>
<protein>
    <submittedName>
        <fullName evidence="3">Citrate/malate transporter</fullName>
    </submittedName>
</protein>
<keyword evidence="2" id="KW-1133">Transmembrane helix</keyword>
<feature type="transmembrane region" description="Helical" evidence="2">
    <location>
        <begin position="86"/>
        <end position="103"/>
    </location>
</feature>
<feature type="transmembrane region" description="Helical" evidence="2">
    <location>
        <begin position="55"/>
        <end position="74"/>
    </location>
</feature>
<evidence type="ECO:0000313" key="3">
    <source>
        <dbReference type="EMBL" id="VVD70262.1"/>
    </source>
</evidence>
<dbReference type="AlphaFoldDB" id="A0A5E4S658"/>
<feature type="transmembrane region" description="Helical" evidence="2">
    <location>
        <begin position="301"/>
        <end position="323"/>
    </location>
</feature>
<dbReference type="GO" id="GO:0008514">
    <property type="term" value="F:organic anion transmembrane transporter activity"/>
    <property type="evidence" value="ECO:0007669"/>
    <property type="project" value="InterPro"/>
</dbReference>
<evidence type="ECO:0000313" key="4">
    <source>
        <dbReference type="Proteomes" id="UP000384354"/>
    </source>
</evidence>
<dbReference type="InterPro" id="IPR004679">
    <property type="entry name" value="2-OHcarboxylate_transport"/>
</dbReference>
<organism evidence="3 4">
    <name type="scientific">Pandoraea cepalis</name>
    <dbReference type="NCBI Taxonomy" id="2508294"/>
    <lineage>
        <taxon>Bacteria</taxon>
        <taxon>Pseudomonadati</taxon>
        <taxon>Pseudomonadota</taxon>
        <taxon>Betaproteobacteria</taxon>
        <taxon>Burkholderiales</taxon>
        <taxon>Burkholderiaceae</taxon>
        <taxon>Pandoraea</taxon>
    </lineage>
</organism>
<dbReference type="PANTHER" id="PTHR40033">
    <property type="entry name" value="NA(+)-MALATE SYMPORTER"/>
    <property type="match status" value="1"/>
</dbReference>
<proteinExistence type="inferred from homology"/>
<feature type="transmembrane region" description="Helical" evidence="2">
    <location>
        <begin position="363"/>
        <end position="386"/>
    </location>
</feature>
<keyword evidence="1 2" id="KW-0472">Membrane</keyword>
<keyword evidence="2" id="KW-0812">Transmembrane</keyword>
<accession>A0A5E4S658</accession>
<gene>
    <name evidence="3" type="primary">cimH</name>
    <name evidence="3" type="ORF">PCE31106_00560</name>
</gene>